<proteinExistence type="predicted"/>
<evidence type="ECO:0000313" key="2">
    <source>
        <dbReference type="EMBL" id="AUX36133.1"/>
    </source>
</evidence>
<sequence length="163" mass="16780">MSEKLAAALAGALSALLWVALGSSASGCVSHPEVSGKVIITRDGEELVLDTGGNGTRVVDASGEVAGGCIVRNQTELSVTVQKEGVAFSFFDLVNQAGLPHVSAEIDGKLYQGACEIIVEEQQGDPYEADVAAGPCDLVRLFDGAKARLETAVFHVSDCSGAE</sequence>
<accession>A0A4P2R2B7</accession>
<dbReference type="EMBL" id="CP012672">
    <property type="protein sequence ID" value="AUX36133.1"/>
    <property type="molecule type" value="Genomic_DNA"/>
</dbReference>
<reference evidence="2 3" key="1">
    <citation type="submission" date="2015-09" db="EMBL/GenBank/DDBJ databases">
        <title>Sorangium comparison.</title>
        <authorList>
            <person name="Zaburannyi N."/>
            <person name="Bunk B."/>
            <person name="Overmann J."/>
            <person name="Mueller R."/>
        </authorList>
    </citation>
    <scope>NUCLEOTIDE SEQUENCE [LARGE SCALE GENOMIC DNA]</scope>
    <source>
        <strain evidence="2 3">So ce836</strain>
    </source>
</reference>
<feature type="chain" id="PRO_5021004333" description="Secreted protein" evidence="1">
    <location>
        <begin position="26"/>
        <end position="163"/>
    </location>
</feature>
<evidence type="ECO:0008006" key="4">
    <source>
        <dbReference type="Google" id="ProtNLM"/>
    </source>
</evidence>
<gene>
    <name evidence="2" type="ORF">SOCE836_083390</name>
</gene>
<feature type="signal peptide" evidence="1">
    <location>
        <begin position="1"/>
        <end position="25"/>
    </location>
</feature>
<dbReference type="Proteomes" id="UP000295497">
    <property type="component" value="Chromosome"/>
</dbReference>
<name>A0A4P2R2B7_SORCE</name>
<organism evidence="2 3">
    <name type="scientific">Sorangium cellulosum</name>
    <name type="common">Polyangium cellulosum</name>
    <dbReference type="NCBI Taxonomy" id="56"/>
    <lineage>
        <taxon>Bacteria</taxon>
        <taxon>Pseudomonadati</taxon>
        <taxon>Myxococcota</taxon>
        <taxon>Polyangia</taxon>
        <taxon>Polyangiales</taxon>
        <taxon>Polyangiaceae</taxon>
        <taxon>Sorangium</taxon>
    </lineage>
</organism>
<dbReference type="PROSITE" id="PS51257">
    <property type="entry name" value="PROKAR_LIPOPROTEIN"/>
    <property type="match status" value="1"/>
</dbReference>
<keyword evidence="1" id="KW-0732">Signal</keyword>
<evidence type="ECO:0000313" key="3">
    <source>
        <dbReference type="Proteomes" id="UP000295497"/>
    </source>
</evidence>
<dbReference type="AlphaFoldDB" id="A0A4P2R2B7"/>
<dbReference type="RefSeq" id="WP_237244499.1">
    <property type="nucleotide sequence ID" value="NZ_CP012672.1"/>
</dbReference>
<evidence type="ECO:0000256" key="1">
    <source>
        <dbReference type="SAM" id="SignalP"/>
    </source>
</evidence>
<protein>
    <recommendedName>
        <fullName evidence="4">Secreted protein</fullName>
    </recommendedName>
</protein>